<gene>
    <name evidence="1" type="ORF">Pph01_78540</name>
</gene>
<name>A0A8J3UE56_9ACTN</name>
<reference evidence="1 2" key="1">
    <citation type="submission" date="2021-01" db="EMBL/GenBank/DDBJ databases">
        <title>Whole genome shotgun sequence of Planotetraspora phitsanulokensis NBRC 104273.</title>
        <authorList>
            <person name="Komaki H."/>
            <person name="Tamura T."/>
        </authorList>
    </citation>
    <scope>NUCLEOTIDE SEQUENCE [LARGE SCALE GENOMIC DNA]</scope>
    <source>
        <strain evidence="1 2">NBRC 104273</strain>
    </source>
</reference>
<keyword evidence="2" id="KW-1185">Reference proteome</keyword>
<dbReference type="Proteomes" id="UP000622547">
    <property type="component" value="Unassembled WGS sequence"/>
</dbReference>
<dbReference type="AlphaFoldDB" id="A0A8J3UE56"/>
<comment type="caution">
    <text evidence="1">The sequence shown here is derived from an EMBL/GenBank/DDBJ whole genome shotgun (WGS) entry which is preliminary data.</text>
</comment>
<organism evidence="1 2">
    <name type="scientific">Planotetraspora phitsanulokensis</name>
    <dbReference type="NCBI Taxonomy" id="575192"/>
    <lineage>
        <taxon>Bacteria</taxon>
        <taxon>Bacillati</taxon>
        <taxon>Actinomycetota</taxon>
        <taxon>Actinomycetes</taxon>
        <taxon>Streptosporangiales</taxon>
        <taxon>Streptosporangiaceae</taxon>
        <taxon>Planotetraspora</taxon>
    </lineage>
</organism>
<dbReference type="RefSeq" id="WP_204078264.1">
    <property type="nucleotide sequence ID" value="NZ_BAABHI010000072.1"/>
</dbReference>
<sequence length="174" mass="19170">MANVNDTTSAIVRLIRERRENPGLLQARVSVRAAARRANALGGEFSEPTWRRIESGTRDIDDREIVFMVAAINDLADSPVISPEEIEQAGRPSAAELYRALIRERAKTDPALAHLDADVTPSVLLQKLQGMLAEIRGLRGVSAEQKAQMEQSLMLQVDALLDAVSAQLHILRPR</sequence>
<accession>A0A8J3UE56</accession>
<protein>
    <submittedName>
        <fullName evidence="1">Uncharacterized protein</fullName>
    </submittedName>
</protein>
<evidence type="ECO:0000313" key="2">
    <source>
        <dbReference type="Proteomes" id="UP000622547"/>
    </source>
</evidence>
<proteinExistence type="predicted"/>
<dbReference type="EMBL" id="BOOP01000048">
    <property type="protein sequence ID" value="GII42851.1"/>
    <property type="molecule type" value="Genomic_DNA"/>
</dbReference>
<evidence type="ECO:0000313" key="1">
    <source>
        <dbReference type="EMBL" id="GII42851.1"/>
    </source>
</evidence>